<dbReference type="STRING" id="98765.A0A2R6QIM3"/>
<sequence>MRHDIFDGICPFRTGLFAKGVIPQPVIRMVFALASDGSAVKHLDVSNVTRAEAIESRKAAFTAYDIWCAGATPDTFGVIQPQEVDTYKALLLRSRRPFDPYVLSKAPNALDELRGQARRTMNPGASNPEEHYVTT</sequence>
<gene>
    <name evidence="1" type="ORF">PHLCEN_2v3461</name>
</gene>
<organism evidence="1 2">
    <name type="scientific">Hermanssonia centrifuga</name>
    <dbReference type="NCBI Taxonomy" id="98765"/>
    <lineage>
        <taxon>Eukaryota</taxon>
        <taxon>Fungi</taxon>
        <taxon>Dikarya</taxon>
        <taxon>Basidiomycota</taxon>
        <taxon>Agaricomycotina</taxon>
        <taxon>Agaricomycetes</taxon>
        <taxon>Polyporales</taxon>
        <taxon>Meruliaceae</taxon>
        <taxon>Hermanssonia</taxon>
    </lineage>
</organism>
<dbReference type="EMBL" id="MLYV02000341">
    <property type="protein sequence ID" value="PSS08846.1"/>
    <property type="molecule type" value="Genomic_DNA"/>
</dbReference>
<protein>
    <submittedName>
        <fullName evidence="1">Uncharacterized protein</fullName>
    </submittedName>
</protein>
<name>A0A2R6QIM3_9APHY</name>
<accession>A0A2R6QIM3</accession>
<dbReference type="Proteomes" id="UP000186601">
    <property type="component" value="Unassembled WGS sequence"/>
</dbReference>
<comment type="caution">
    <text evidence="1">The sequence shown here is derived from an EMBL/GenBank/DDBJ whole genome shotgun (WGS) entry which is preliminary data.</text>
</comment>
<keyword evidence="2" id="KW-1185">Reference proteome</keyword>
<dbReference type="OrthoDB" id="2804161at2759"/>
<proteinExistence type="predicted"/>
<evidence type="ECO:0000313" key="2">
    <source>
        <dbReference type="Proteomes" id="UP000186601"/>
    </source>
</evidence>
<evidence type="ECO:0000313" key="1">
    <source>
        <dbReference type="EMBL" id="PSS08846.1"/>
    </source>
</evidence>
<reference evidence="1 2" key="1">
    <citation type="submission" date="2018-02" db="EMBL/GenBank/DDBJ databases">
        <title>Genome sequence of the basidiomycete white-rot fungus Phlebia centrifuga.</title>
        <authorList>
            <person name="Granchi Z."/>
            <person name="Peng M."/>
            <person name="de Vries R.P."/>
            <person name="Hilden K."/>
            <person name="Makela M.R."/>
            <person name="Grigoriev I."/>
            <person name="Riley R."/>
        </authorList>
    </citation>
    <scope>NUCLEOTIDE SEQUENCE [LARGE SCALE GENOMIC DNA]</scope>
    <source>
        <strain evidence="1 2">FBCC195</strain>
    </source>
</reference>
<dbReference type="AlphaFoldDB" id="A0A2R6QIM3"/>